<proteinExistence type="predicted"/>
<sequence length="126" mass="13974">MDKLHLAATASTPTVDFDPDTGVLQLAGESYPENAFDFFRPLLAWVAAYAEHGTTPVVAELALSYLNTSSIKSVMDLLDLLEAAHRAGRTVTVRWSYPEDNDRALEMIEEFKEEVTLPFFIVPVAL</sequence>
<feature type="domain" description="SiaC family regulatory phosphoprotein" evidence="1">
    <location>
        <begin position="7"/>
        <end position="123"/>
    </location>
</feature>
<evidence type="ECO:0000313" key="3">
    <source>
        <dbReference type="Proteomes" id="UP000249046"/>
    </source>
</evidence>
<name>A0A2W5KGY7_9GAMM</name>
<accession>A0A2W5KGY7</accession>
<evidence type="ECO:0000259" key="1">
    <source>
        <dbReference type="Pfam" id="PF09345"/>
    </source>
</evidence>
<comment type="caution">
    <text evidence="2">The sequence shown here is derived from an EMBL/GenBank/DDBJ whole genome shotgun (WGS) entry which is preliminary data.</text>
</comment>
<gene>
    <name evidence="2" type="ORF">DI564_10910</name>
</gene>
<organism evidence="2 3">
    <name type="scientific">Rhodanobacter denitrificans</name>
    <dbReference type="NCBI Taxonomy" id="666685"/>
    <lineage>
        <taxon>Bacteria</taxon>
        <taxon>Pseudomonadati</taxon>
        <taxon>Pseudomonadota</taxon>
        <taxon>Gammaproteobacteria</taxon>
        <taxon>Lysobacterales</taxon>
        <taxon>Rhodanobacteraceae</taxon>
        <taxon>Rhodanobacter</taxon>
    </lineage>
</organism>
<reference evidence="2 3" key="1">
    <citation type="submission" date="2017-08" db="EMBL/GenBank/DDBJ databases">
        <title>Infants hospitalized years apart are colonized by the same room-sourced microbial strains.</title>
        <authorList>
            <person name="Brooks B."/>
            <person name="Olm M.R."/>
            <person name="Firek B.A."/>
            <person name="Baker R."/>
            <person name="Thomas B.C."/>
            <person name="Morowitz M.J."/>
            <person name="Banfield J.F."/>
        </authorList>
    </citation>
    <scope>NUCLEOTIDE SEQUENCE [LARGE SCALE GENOMIC DNA]</scope>
    <source>
        <strain evidence="2">S2_005_003_R2_42</strain>
    </source>
</reference>
<dbReference type="InterPro" id="IPR018530">
    <property type="entry name" value="SiaC"/>
</dbReference>
<dbReference type="EMBL" id="QFPO01000008">
    <property type="protein sequence ID" value="PZQ14115.1"/>
    <property type="molecule type" value="Genomic_DNA"/>
</dbReference>
<dbReference type="Pfam" id="PF09345">
    <property type="entry name" value="SiaC"/>
    <property type="match status" value="1"/>
</dbReference>
<dbReference type="Proteomes" id="UP000249046">
    <property type="component" value="Unassembled WGS sequence"/>
</dbReference>
<evidence type="ECO:0000313" key="2">
    <source>
        <dbReference type="EMBL" id="PZQ14115.1"/>
    </source>
</evidence>
<dbReference type="AlphaFoldDB" id="A0A2W5KGY7"/>
<protein>
    <recommendedName>
        <fullName evidence="1">SiaC family regulatory phosphoprotein domain-containing protein</fullName>
    </recommendedName>
</protein>